<reference evidence="2" key="1">
    <citation type="submission" date="2022-06" db="EMBL/GenBank/DDBJ databases">
        <title>Aeoliella straminimaris, a novel planctomycete from sediments.</title>
        <authorList>
            <person name="Vitorino I.R."/>
            <person name="Lage O.M."/>
        </authorList>
    </citation>
    <scope>NUCLEOTIDE SEQUENCE</scope>
    <source>
        <strain evidence="2">ICT_H6.2</strain>
    </source>
</reference>
<keyword evidence="3" id="KW-1185">Reference proteome</keyword>
<protein>
    <recommendedName>
        <fullName evidence="4">WD40 repeat protein</fullName>
    </recommendedName>
</protein>
<evidence type="ECO:0008006" key="4">
    <source>
        <dbReference type="Google" id="ProtNLM"/>
    </source>
</evidence>
<gene>
    <name evidence="2" type="ORF">NG895_03440</name>
</gene>
<dbReference type="EMBL" id="JAMXLR010000015">
    <property type="protein sequence ID" value="MCO6042953.1"/>
    <property type="molecule type" value="Genomic_DNA"/>
</dbReference>
<evidence type="ECO:0000313" key="3">
    <source>
        <dbReference type="Proteomes" id="UP001155241"/>
    </source>
</evidence>
<name>A0A9X2F7A0_9BACT</name>
<accession>A0A9X2F7A0</accession>
<keyword evidence="1" id="KW-0472">Membrane</keyword>
<dbReference type="Gene3D" id="2.130.10.10">
    <property type="entry name" value="YVTN repeat-like/Quinoprotein amine dehydrogenase"/>
    <property type="match status" value="1"/>
</dbReference>
<dbReference type="RefSeq" id="WP_252851053.1">
    <property type="nucleotide sequence ID" value="NZ_JAMXLR010000015.1"/>
</dbReference>
<organism evidence="2 3">
    <name type="scientific">Aeoliella straminimaris</name>
    <dbReference type="NCBI Taxonomy" id="2954799"/>
    <lineage>
        <taxon>Bacteria</taxon>
        <taxon>Pseudomonadati</taxon>
        <taxon>Planctomycetota</taxon>
        <taxon>Planctomycetia</taxon>
        <taxon>Pirellulales</taxon>
        <taxon>Lacipirellulaceae</taxon>
        <taxon>Aeoliella</taxon>
    </lineage>
</organism>
<dbReference type="SUPFAM" id="SSF82171">
    <property type="entry name" value="DPP6 N-terminal domain-like"/>
    <property type="match status" value="1"/>
</dbReference>
<keyword evidence="1" id="KW-0812">Transmembrane</keyword>
<evidence type="ECO:0000313" key="2">
    <source>
        <dbReference type="EMBL" id="MCO6042953.1"/>
    </source>
</evidence>
<proteinExistence type="predicted"/>
<dbReference type="Proteomes" id="UP001155241">
    <property type="component" value="Unassembled WGS sequence"/>
</dbReference>
<evidence type="ECO:0000256" key="1">
    <source>
        <dbReference type="SAM" id="Phobius"/>
    </source>
</evidence>
<keyword evidence="1" id="KW-1133">Transmembrane helix</keyword>
<sequence>MKLLRFLYPWRYWLLAWLMGVGLMYLVSWPARLYRLADDEMFEASSHDGTYLATRQLRQDDPSVGIGATRERDAKLLIRKASSGWLYRTIESDSVRISSVEFANHDSHVVAQCDDRVVAWNVSTGQQTMPATPGHLHSVTRAPADAQWAVILLSDDLSAAEWKLRYNGVAFVDIASGETISTLQPFNLHKGPWSVPGLAIAPDGQRAVTISLAPQVQEDEESPLQYTVWDTRSGTIIGKFEDSNETDPYSRNERMYPRSWTLSSDSKQLWLLFAEYSELSNKGIAYLHAWNLETLRLEKRLVEETRGDVLIALGMPTRHRFSAIACSWWKRPLPSSCWRSPMSRYPASPSTA</sequence>
<dbReference type="AlphaFoldDB" id="A0A9X2F7A0"/>
<dbReference type="InterPro" id="IPR015943">
    <property type="entry name" value="WD40/YVTN_repeat-like_dom_sf"/>
</dbReference>
<feature type="transmembrane region" description="Helical" evidence="1">
    <location>
        <begin position="12"/>
        <end position="31"/>
    </location>
</feature>
<comment type="caution">
    <text evidence="2">The sequence shown here is derived from an EMBL/GenBank/DDBJ whole genome shotgun (WGS) entry which is preliminary data.</text>
</comment>